<dbReference type="InterPro" id="IPR038765">
    <property type="entry name" value="Papain-like_cys_pep_sf"/>
</dbReference>
<dbReference type="EMBL" id="MPUH01000980">
    <property type="protein sequence ID" value="OMJ71546.1"/>
    <property type="molecule type" value="Genomic_DNA"/>
</dbReference>
<dbReference type="Gene3D" id="3.90.70.10">
    <property type="entry name" value="Cysteine proteinases"/>
    <property type="match status" value="1"/>
</dbReference>
<sequence>MKKPFIGLGNEESDMNCFLNSALQALYHMSLFSLDLSQFPCASFQVPHSCIACILKIFFSQYSDGLETTQNPIFPIEIRHKISEVYVKNFSLQEKADSMEVLNAILVGLHNAFNQNYDSIDMIPIDNCQCPVHKQLSLNFEEIHSCECGYNSIIQTCGLVQAFIGEKYTDDLIKLYEADKSDEVLTLTHFEKFTEYLKYQIEEGDSRTCDCGRLYKVKKALKSLPDYIIIQMIWKDKIFSVLQTLEFLVSLNYNMHINHIYTECDDQIYNIQGFIVNTPGHYIYVGFSKKKWWLINDEEVECIGTLTAMIGILSKSYSKIVGVIYVKSQTEIPSLIYEAPIRTYEKFILKNSLCSNCQSFKCNLKCDECGYLSDAEENDWDCHTCSAHNTNYYLRCKKCLKKKYFKRKNQSTIVSNFSRSCKTCKAILFVRLERYCYICAKALEKNGDNNYMCVYCNIIYEDNNAICYLCASVYWQCMFCDNYQPGGSYCYKCKQAKNSDVWFCKDCNLTNFIGKLCVQCEKPEPFIDYCVVCGDNIDEIQRICNCFYNFTCSVCFSAQCFPAEKLCGYCSEVLVNNYCLRCEVFIPRNYVKCYDCKSKKISNIEAFHCRTTKSMLCVLCGAFNCEFFKICWKCGEKCNIDYCKFCQNTVENICRWCLKQINRCEECDYFFDSSKCIHCKTYEFPALINSQEINQQKSTNWQCLSCNFYNQEIVLFCEKCNYCKLYSFIDIYKCSYCKEKSHNPWCKNCFWLFYCSNCDKKMYPSQSSYCSNCGSELINQKCNTCNEYVGLGRILCKVCSFIEEKCQCGRKKHPKGICCKICSKKRKITKIKCSKCKEIVAIDLCWHCGYECYGGRCENCSEVNSYQKKYLCRNCSCALHKCLSCKKRHTKKSCQVKHEN</sequence>
<comment type="caution">
    <text evidence="7">The sequence shown here is derived from an EMBL/GenBank/DDBJ whole genome shotgun (WGS) entry which is preliminary data.</text>
</comment>
<keyword evidence="3" id="KW-0862">Zinc</keyword>
<feature type="domain" description="RanBP2-type" evidence="5">
    <location>
        <begin position="376"/>
        <end position="405"/>
    </location>
</feature>
<protein>
    <recommendedName>
        <fullName evidence="9">USP domain-containing protein</fullName>
    </recommendedName>
</protein>
<dbReference type="InterPro" id="IPR028889">
    <property type="entry name" value="USP"/>
</dbReference>
<evidence type="ECO:0000313" key="8">
    <source>
        <dbReference type="Proteomes" id="UP000187209"/>
    </source>
</evidence>
<evidence type="ECO:0000256" key="2">
    <source>
        <dbReference type="ARBA" id="ARBA00022771"/>
    </source>
</evidence>
<evidence type="ECO:0000256" key="3">
    <source>
        <dbReference type="ARBA" id="ARBA00022833"/>
    </source>
</evidence>
<evidence type="ECO:0000259" key="6">
    <source>
        <dbReference type="PROSITE" id="PS50235"/>
    </source>
</evidence>
<evidence type="ECO:0000259" key="5">
    <source>
        <dbReference type="PROSITE" id="PS50199"/>
    </source>
</evidence>
<dbReference type="PROSITE" id="PS50235">
    <property type="entry name" value="USP_3"/>
    <property type="match status" value="1"/>
</dbReference>
<proteinExistence type="predicted"/>
<keyword evidence="8" id="KW-1185">Reference proteome</keyword>
<evidence type="ECO:0000256" key="1">
    <source>
        <dbReference type="ARBA" id="ARBA00022723"/>
    </source>
</evidence>
<dbReference type="Proteomes" id="UP000187209">
    <property type="component" value="Unassembled WGS sequence"/>
</dbReference>
<dbReference type="Pfam" id="PF00443">
    <property type="entry name" value="UCH"/>
    <property type="match status" value="1"/>
</dbReference>
<feature type="domain" description="USP" evidence="6">
    <location>
        <begin position="6"/>
        <end position="328"/>
    </location>
</feature>
<dbReference type="GO" id="GO:0008270">
    <property type="term" value="F:zinc ion binding"/>
    <property type="evidence" value="ECO:0007669"/>
    <property type="project" value="UniProtKB-KW"/>
</dbReference>
<gene>
    <name evidence="7" type="ORF">SteCoe_30219</name>
</gene>
<organism evidence="7 8">
    <name type="scientific">Stentor coeruleus</name>
    <dbReference type="NCBI Taxonomy" id="5963"/>
    <lineage>
        <taxon>Eukaryota</taxon>
        <taxon>Sar</taxon>
        <taxon>Alveolata</taxon>
        <taxon>Ciliophora</taxon>
        <taxon>Postciliodesmatophora</taxon>
        <taxon>Heterotrichea</taxon>
        <taxon>Heterotrichida</taxon>
        <taxon>Stentoridae</taxon>
        <taxon>Stentor</taxon>
    </lineage>
</organism>
<dbReference type="SUPFAM" id="SSF54001">
    <property type="entry name" value="Cysteine proteinases"/>
    <property type="match status" value="1"/>
</dbReference>
<name>A0A1R2B472_9CILI</name>
<dbReference type="InterPro" id="IPR001394">
    <property type="entry name" value="Peptidase_C19_UCH"/>
</dbReference>
<evidence type="ECO:0008006" key="9">
    <source>
        <dbReference type="Google" id="ProtNLM"/>
    </source>
</evidence>
<accession>A0A1R2B472</accession>
<dbReference type="InterPro" id="IPR001876">
    <property type="entry name" value="Znf_RanBP2"/>
</dbReference>
<keyword evidence="1" id="KW-0479">Metal-binding</keyword>
<reference evidence="7 8" key="1">
    <citation type="submission" date="2016-11" db="EMBL/GenBank/DDBJ databases">
        <title>The macronuclear genome of Stentor coeruleus: a giant cell with tiny introns.</title>
        <authorList>
            <person name="Slabodnick M."/>
            <person name="Ruby J.G."/>
            <person name="Reiff S.B."/>
            <person name="Swart E.C."/>
            <person name="Gosai S."/>
            <person name="Prabakaran S."/>
            <person name="Witkowska E."/>
            <person name="Larue G.E."/>
            <person name="Fisher S."/>
            <person name="Freeman R.M."/>
            <person name="Gunawardena J."/>
            <person name="Chu W."/>
            <person name="Stover N.A."/>
            <person name="Gregory B.D."/>
            <person name="Nowacki M."/>
            <person name="Derisi J."/>
            <person name="Roy S.W."/>
            <person name="Marshall W.F."/>
            <person name="Sood P."/>
        </authorList>
    </citation>
    <scope>NUCLEOTIDE SEQUENCE [LARGE SCALE GENOMIC DNA]</scope>
    <source>
        <strain evidence="7">WM001</strain>
    </source>
</reference>
<dbReference type="PROSITE" id="PS01358">
    <property type="entry name" value="ZF_RANBP2_1"/>
    <property type="match status" value="2"/>
</dbReference>
<dbReference type="AlphaFoldDB" id="A0A1R2B472"/>
<dbReference type="OrthoDB" id="205782at2759"/>
<evidence type="ECO:0000256" key="4">
    <source>
        <dbReference type="PROSITE-ProRule" id="PRU00322"/>
    </source>
</evidence>
<dbReference type="GO" id="GO:0004843">
    <property type="term" value="F:cysteine-type deubiquitinase activity"/>
    <property type="evidence" value="ECO:0007669"/>
    <property type="project" value="InterPro"/>
</dbReference>
<evidence type="ECO:0000313" key="7">
    <source>
        <dbReference type="EMBL" id="OMJ71546.1"/>
    </source>
</evidence>
<dbReference type="PROSITE" id="PS50199">
    <property type="entry name" value="ZF_RANBP2_2"/>
    <property type="match status" value="1"/>
</dbReference>
<dbReference type="GO" id="GO:0016579">
    <property type="term" value="P:protein deubiquitination"/>
    <property type="evidence" value="ECO:0007669"/>
    <property type="project" value="InterPro"/>
</dbReference>
<keyword evidence="2 4" id="KW-0863">Zinc-finger</keyword>